<dbReference type="Pfam" id="PF22667">
    <property type="entry name" value="Lon_lid"/>
    <property type="match status" value="1"/>
</dbReference>
<dbReference type="PRINTS" id="PR00830">
    <property type="entry name" value="ENDOLAPTASE"/>
</dbReference>
<dbReference type="Gene3D" id="3.40.50.300">
    <property type="entry name" value="P-loop containing nucleotide triphosphate hydrolases"/>
    <property type="match status" value="1"/>
</dbReference>
<dbReference type="FunFam" id="3.40.50.300:FF:000021">
    <property type="entry name" value="Lon protease homolog"/>
    <property type="match status" value="1"/>
</dbReference>
<evidence type="ECO:0000256" key="10">
    <source>
        <dbReference type="HAMAP-Rule" id="MF_01973"/>
    </source>
</evidence>
<dbReference type="SUPFAM" id="SSF52540">
    <property type="entry name" value="P-loop containing nucleoside triphosphate hydrolases"/>
    <property type="match status" value="1"/>
</dbReference>
<dbReference type="GO" id="GO:0005524">
    <property type="term" value="F:ATP binding"/>
    <property type="evidence" value="ECO:0007669"/>
    <property type="project" value="UniProtKB-UniRule"/>
</dbReference>
<dbReference type="SUPFAM" id="SSF88697">
    <property type="entry name" value="PUA domain-like"/>
    <property type="match status" value="1"/>
</dbReference>
<evidence type="ECO:0000256" key="6">
    <source>
        <dbReference type="ARBA" id="ARBA00022825"/>
    </source>
</evidence>
<evidence type="ECO:0000256" key="13">
    <source>
        <dbReference type="PIRSR" id="PIRSR001174-2"/>
    </source>
</evidence>
<dbReference type="InterPro" id="IPR014721">
    <property type="entry name" value="Ribsml_uS5_D2-typ_fold_subgr"/>
</dbReference>
<dbReference type="PANTHER" id="PTHR10046">
    <property type="entry name" value="ATP DEPENDENT LON PROTEASE FAMILY MEMBER"/>
    <property type="match status" value="1"/>
</dbReference>
<evidence type="ECO:0000259" key="18">
    <source>
        <dbReference type="PROSITE" id="PS51787"/>
    </source>
</evidence>
<dbReference type="InterPro" id="IPR003111">
    <property type="entry name" value="Lon_prtase_N"/>
</dbReference>
<evidence type="ECO:0000256" key="8">
    <source>
        <dbReference type="ARBA" id="ARBA00023016"/>
    </source>
</evidence>
<dbReference type="Pfam" id="PF02190">
    <property type="entry name" value="LON_substr_bdg"/>
    <property type="match status" value="1"/>
</dbReference>
<dbReference type="InterPro" id="IPR008268">
    <property type="entry name" value="Peptidase_S16_AS"/>
</dbReference>
<evidence type="ECO:0000259" key="17">
    <source>
        <dbReference type="PROSITE" id="PS51786"/>
    </source>
</evidence>
<comment type="function">
    <text evidence="10">ATP-dependent serine protease that mediates the selective degradation of mutant and abnormal proteins as well as certain short-lived regulatory proteins. Required for cellular homeostasis and for survival from DNA damage and developmental changes induced by stress. Degrades polypeptides processively to yield small peptide fragments that are 5 to 10 amino acids long. Binds to DNA in a double-stranded, site-specific manner.</text>
</comment>
<dbReference type="GO" id="GO:0005737">
    <property type="term" value="C:cytoplasm"/>
    <property type="evidence" value="ECO:0007669"/>
    <property type="project" value="UniProtKB-SubCell"/>
</dbReference>
<dbReference type="NCBIfam" id="TIGR00763">
    <property type="entry name" value="lon"/>
    <property type="match status" value="1"/>
</dbReference>
<evidence type="ECO:0000256" key="16">
    <source>
        <dbReference type="SAM" id="Coils"/>
    </source>
</evidence>
<evidence type="ECO:0000256" key="3">
    <source>
        <dbReference type="ARBA" id="ARBA00022670"/>
    </source>
</evidence>
<dbReference type="GO" id="GO:0006515">
    <property type="term" value="P:protein quality control for misfolded or incompletely synthesized proteins"/>
    <property type="evidence" value="ECO:0007669"/>
    <property type="project" value="UniProtKB-UniRule"/>
</dbReference>
<dbReference type="GO" id="GO:0034605">
    <property type="term" value="P:cellular response to heat"/>
    <property type="evidence" value="ECO:0007669"/>
    <property type="project" value="UniProtKB-UniRule"/>
</dbReference>
<evidence type="ECO:0000313" key="19">
    <source>
        <dbReference type="EMBL" id="BBO74107.1"/>
    </source>
</evidence>
<keyword evidence="3 10" id="KW-0645">Protease</keyword>
<keyword evidence="4 10" id="KW-0547">Nucleotide-binding</keyword>
<dbReference type="InterPro" id="IPR027065">
    <property type="entry name" value="Lon_Prtase"/>
</dbReference>
<comment type="induction">
    <text evidence="10">By heat shock.</text>
</comment>
<feature type="domain" description="Lon N-terminal" evidence="18">
    <location>
        <begin position="41"/>
        <end position="234"/>
    </location>
</feature>
<dbReference type="GO" id="GO:0004252">
    <property type="term" value="F:serine-type endopeptidase activity"/>
    <property type="evidence" value="ECO:0007669"/>
    <property type="project" value="UniProtKB-UniRule"/>
</dbReference>
<evidence type="ECO:0000313" key="20">
    <source>
        <dbReference type="Proteomes" id="UP000427769"/>
    </source>
</evidence>
<dbReference type="Gene3D" id="1.20.5.5270">
    <property type="match status" value="1"/>
</dbReference>
<dbReference type="GO" id="GO:0043565">
    <property type="term" value="F:sequence-specific DNA binding"/>
    <property type="evidence" value="ECO:0007669"/>
    <property type="project" value="UniProtKB-UniRule"/>
</dbReference>
<evidence type="ECO:0000256" key="1">
    <source>
        <dbReference type="ARBA" id="ARBA00004496"/>
    </source>
</evidence>
<keyword evidence="2 10" id="KW-0963">Cytoplasm</keyword>
<protein>
    <recommendedName>
        <fullName evidence="10 11">Lon protease</fullName>
        <ecNumber evidence="10 11">3.4.21.53</ecNumber>
    </recommendedName>
    <alternativeName>
        <fullName evidence="10">ATP-dependent protease La</fullName>
    </alternativeName>
</protein>
<dbReference type="InterPro" id="IPR027543">
    <property type="entry name" value="Lon_bac"/>
</dbReference>
<sequence length="837" mass="93352">MVNATSFLIRLIHGNQTETMEETPLKKNERNAILKQIPREVGILPLRDVVAYPYMVLPLAVAIPALIKLIEDAVDGSQMIGLITTKEPGVDMPSPWQVHEVGTVAHIHRAVKTPGNHLHVIVQGIERFRVNVWRRTDPYLQARIELSPERIEEGIELDALKRRLQFLAREVVTLMPNVPEDAGSFLENIEDPRYLAYLVAANSRIKAPTSQKILEIDDLNDKLRALISLLSREKEVLSLDHKIQAEAHEEIGRAQRDYYLRQQLKAIQKELGEESEVEDEIAEYEEKLKKATLPAEALEEARRELRRLKGMHPSSAEHSVIKTYLNWLVELPWNTLSDDCMDIPHVRVILNEDHYDLEDVKDRLIEYLAVKKLVRERQDPADSGEKEEYAQMTGTLLCFVGPPGVGKTSLGQSIARALGRRFTRMSLGGIRDEAEIRGHRRTYIGAMPGRIIQAIRRAGTRNPVFMLDEIDKVGSDWRGDPSSALLEVLDPAQNHAFRDHYLDVDFDLSEIMFITTANQLETIPPPLQDRMETIALEGYTEHEKMHIARNHLVPRQMKANGLRPEEIRFDDAALACIIRDYTREAGVRNLERRIAAVCRKTAVDISSGVPGVPGITPKRVRELLKKPLFESELSESVDIPGIATGLSVTAYGGEILFIEATCIPGKGELTITGHLGDVMMESARIAHSYVRSKAGELDIEVKRFKATDTHLHVPAGAIPKDGPSAGLAMVLAMASVYTGRPVHSDMGFTGEVTLRGRVLAVGGIKTKVLAAHRAGLRSVILPQCNERDLDELPSEVKGEVEIRLVDRVEDAIKIALLPPEITSAGCDEAVSKPKEAG</sequence>
<feature type="binding site" evidence="10 13">
    <location>
        <begin position="401"/>
        <end position="408"/>
    </location>
    <ligand>
        <name>ATP</name>
        <dbReference type="ChEBI" id="CHEBI:30616"/>
    </ligand>
</feature>
<keyword evidence="8 10" id="KW-0346">Stress response</keyword>
<keyword evidence="20" id="KW-1185">Reference proteome</keyword>
<dbReference type="GO" id="GO:0004176">
    <property type="term" value="F:ATP-dependent peptidase activity"/>
    <property type="evidence" value="ECO:0007669"/>
    <property type="project" value="UniProtKB-UniRule"/>
</dbReference>
<feature type="active site" evidence="10 12">
    <location>
        <position position="767"/>
    </location>
</feature>
<dbReference type="CDD" id="cd19500">
    <property type="entry name" value="RecA-like_Lon"/>
    <property type="match status" value="1"/>
</dbReference>
<dbReference type="EMBL" id="AP021875">
    <property type="protein sequence ID" value="BBO74107.1"/>
    <property type="molecule type" value="Genomic_DNA"/>
</dbReference>
<dbReference type="Gene3D" id="1.10.8.60">
    <property type="match status" value="1"/>
</dbReference>
<dbReference type="InterPro" id="IPR008269">
    <property type="entry name" value="Lon_proteolytic"/>
</dbReference>
<keyword evidence="7 10" id="KW-0067">ATP-binding</keyword>
<dbReference type="Gene3D" id="3.30.230.10">
    <property type="match status" value="1"/>
</dbReference>
<evidence type="ECO:0000256" key="9">
    <source>
        <dbReference type="ARBA" id="ARBA00050665"/>
    </source>
</evidence>
<dbReference type="Pfam" id="PF00004">
    <property type="entry name" value="AAA"/>
    <property type="match status" value="1"/>
</dbReference>
<dbReference type="PROSITE" id="PS01046">
    <property type="entry name" value="LON_SER"/>
    <property type="match status" value="1"/>
</dbReference>
<evidence type="ECO:0000256" key="7">
    <source>
        <dbReference type="ARBA" id="ARBA00022840"/>
    </source>
</evidence>
<accession>A0A5K7ZCY4</accession>
<comment type="subunit">
    <text evidence="10 11">Homohexamer. Organized in a ring with a central cavity.</text>
</comment>
<dbReference type="Gene3D" id="2.30.130.40">
    <property type="entry name" value="LON domain-like"/>
    <property type="match status" value="1"/>
</dbReference>
<keyword evidence="6 10" id="KW-0720">Serine protease</keyword>
<evidence type="ECO:0000256" key="14">
    <source>
        <dbReference type="PROSITE-ProRule" id="PRU01122"/>
    </source>
</evidence>
<evidence type="ECO:0000256" key="4">
    <source>
        <dbReference type="ARBA" id="ARBA00022741"/>
    </source>
</evidence>
<evidence type="ECO:0000256" key="2">
    <source>
        <dbReference type="ARBA" id="ARBA00022490"/>
    </source>
</evidence>
<feature type="domain" description="Lon proteolytic" evidence="17">
    <location>
        <begin position="637"/>
        <end position="818"/>
    </location>
</feature>
<dbReference type="Pfam" id="PF05362">
    <property type="entry name" value="Lon_C"/>
    <property type="match status" value="1"/>
</dbReference>
<dbReference type="InterPro" id="IPR015947">
    <property type="entry name" value="PUA-like_sf"/>
</dbReference>
<dbReference type="InterPro" id="IPR003959">
    <property type="entry name" value="ATPase_AAA_core"/>
</dbReference>
<dbReference type="PROSITE" id="PS51786">
    <property type="entry name" value="LON_PROTEOLYTIC"/>
    <property type="match status" value="1"/>
</dbReference>
<dbReference type="InterPro" id="IPR054594">
    <property type="entry name" value="Lon_lid"/>
</dbReference>
<evidence type="ECO:0000256" key="5">
    <source>
        <dbReference type="ARBA" id="ARBA00022801"/>
    </source>
</evidence>
<dbReference type="InterPro" id="IPR046336">
    <property type="entry name" value="Lon_prtase_N_sf"/>
</dbReference>
<dbReference type="RefSeq" id="WP_231715695.1">
    <property type="nucleotide sequence ID" value="NZ_AP021875.1"/>
</dbReference>
<dbReference type="PIRSF" id="PIRSF001174">
    <property type="entry name" value="Lon_proteas"/>
    <property type="match status" value="1"/>
</dbReference>
<reference evidence="19 20" key="1">
    <citation type="submission" date="2019-11" db="EMBL/GenBank/DDBJ databases">
        <title>Comparative genomics of hydrocarbon-degrading Desulfosarcina strains.</title>
        <authorList>
            <person name="Watanabe M."/>
            <person name="Kojima H."/>
            <person name="Fukui M."/>
        </authorList>
    </citation>
    <scope>NUCLEOTIDE SEQUENCE [LARGE SCALE GENOMIC DNA]</scope>
    <source>
        <strain evidence="19 20">PP31</strain>
    </source>
</reference>
<name>A0A5K7ZCY4_9BACT</name>
<dbReference type="InterPro" id="IPR020568">
    <property type="entry name" value="Ribosomal_Su5_D2-typ_SF"/>
</dbReference>
<dbReference type="EC" id="3.4.21.53" evidence="10 11"/>
<proteinExistence type="evidence at transcript level"/>
<keyword evidence="16" id="KW-0175">Coiled coil</keyword>
<dbReference type="PROSITE" id="PS51787">
    <property type="entry name" value="LON_N"/>
    <property type="match status" value="1"/>
</dbReference>
<feature type="coiled-coil region" evidence="16">
    <location>
        <begin position="267"/>
        <end position="301"/>
    </location>
</feature>
<evidence type="ECO:0000256" key="15">
    <source>
        <dbReference type="RuleBase" id="RU000591"/>
    </source>
</evidence>
<comment type="similarity">
    <text evidence="10 11 14 15">Belongs to the peptidase S16 family.</text>
</comment>
<dbReference type="KEGG" id="dwd:DSCW_15240"/>
<comment type="catalytic activity">
    <reaction evidence="9 10 11 14">
        <text>Hydrolysis of proteins in presence of ATP.</text>
        <dbReference type="EC" id="3.4.21.53"/>
    </reaction>
</comment>
<organism evidence="19 20">
    <name type="scientific">Desulfosarcina widdelii</name>
    <dbReference type="NCBI Taxonomy" id="947919"/>
    <lineage>
        <taxon>Bacteria</taxon>
        <taxon>Pseudomonadati</taxon>
        <taxon>Thermodesulfobacteriota</taxon>
        <taxon>Desulfobacteria</taxon>
        <taxon>Desulfobacterales</taxon>
        <taxon>Desulfosarcinaceae</taxon>
        <taxon>Desulfosarcina</taxon>
    </lineage>
</organism>
<dbReference type="Proteomes" id="UP000427769">
    <property type="component" value="Chromosome"/>
</dbReference>
<dbReference type="InterPro" id="IPR004815">
    <property type="entry name" value="Lon_bac/euk-typ"/>
</dbReference>
<dbReference type="SMART" id="SM00382">
    <property type="entry name" value="AAA"/>
    <property type="match status" value="1"/>
</dbReference>
<dbReference type="InterPro" id="IPR027417">
    <property type="entry name" value="P-loop_NTPase"/>
</dbReference>
<gene>
    <name evidence="19" type="primary">lon_1</name>
    <name evidence="10" type="synonym">lon</name>
    <name evidence="19" type="ORF">DSCW_15240</name>
</gene>
<dbReference type="HAMAP" id="MF_01973">
    <property type="entry name" value="lon_bact"/>
    <property type="match status" value="1"/>
</dbReference>
<feature type="active site" evidence="10 12">
    <location>
        <position position="724"/>
    </location>
</feature>
<comment type="subcellular location">
    <subcellularLocation>
        <location evidence="1 10 11">Cytoplasm</location>
    </subcellularLocation>
</comment>
<evidence type="ECO:0000256" key="11">
    <source>
        <dbReference type="PIRNR" id="PIRNR001174"/>
    </source>
</evidence>
<dbReference type="SUPFAM" id="SSF54211">
    <property type="entry name" value="Ribosomal protein S5 domain 2-like"/>
    <property type="match status" value="1"/>
</dbReference>
<dbReference type="InterPro" id="IPR003593">
    <property type="entry name" value="AAA+_ATPase"/>
</dbReference>
<keyword evidence="5 10" id="KW-0378">Hydrolase</keyword>
<dbReference type="GO" id="GO:0016887">
    <property type="term" value="F:ATP hydrolysis activity"/>
    <property type="evidence" value="ECO:0007669"/>
    <property type="project" value="UniProtKB-UniRule"/>
</dbReference>
<dbReference type="SMART" id="SM00464">
    <property type="entry name" value="LON"/>
    <property type="match status" value="1"/>
</dbReference>
<evidence type="ECO:0000256" key="12">
    <source>
        <dbReference type="PIRSR" id="PIRSR001174-1"/>
    </source>
</evidence>
<dbReference type="FunFam" id="1.20.5.5270:FF:000002">
    <property type="entry name" value="Lon protease homolog"/>
    <property type="match status" value="1"/>
</dbReference>
<dbReference type="AlphaFoldDB" id="A0A5K7ZCY4"/>
<dbReference type="Gene3D" id="1.20.58.1480">
    <property type="match status" value="1"/>
</dbReference>